<evidence type="ECO:0000256" key="1">
    <source>
        <dbReference type="SAM" id="MobiDB-lite"/>
    </source>
</evidence>
<dbReference type="EMBL" id="VYZN01000009">
    <property type="protein sequence ID" value="KAE9543314.1"/>
    <property type="molecule type" value="Genomic_DNA"/>
</dbReference>
<sequence length="201" mass="23403">MSVAPPMFRLLLVVYQSTLQSYSFVKVMLIGKLLEFSMAKLISLVHYRGQKQLKFLTFLILRRIPTHELSENNSGRRLLDSRKNVASDNDEEEPDEKPPSTKQMVEALQIFFFGSFALSTHSVNRLKWLGPKLNYYKQYYAKSHRICKRFQFNLGFLSWRIMNIMKTIWISLISIASKPWSVLISTNIEKSKGNCWNSGNI</sequence>
<protein>
    <submittedName>
        <fullName evidence="2">Uncharacterized protein</fullName>
    </submittedName>
</protein>
<accession>A0A6G0U2L1</accession>
<gene>
    <name evidence="2" type="ORF">AGLY_003225</name>
</gene>
<reference evidence="2 3" key="1">
    <citation type="submission" date="2019-08" db="EMBL/GenBank/DDBJ databases">
        <title>The genome of the soybean aphid Biotype 1, its phylome, world population structure and adaptation to the North American continent.</title>
        <authorList>
            <person name="Giordano R."/>
            <person name="Donthu R.K."/>
            <person name="Hernandez A.G."/>
            <person name="Wright C.L."/>
            <person name="Zimin A.V."/>
        </authorList>
    </citation>
    <scope>NUCLEOTIDE SEQUENCE [LARGE SCALE GENOMIC DNA]</scope>
    <source>
        <tissue evidence="2">Whole aphids</tissue>
    </source>
</reference>
<name>A0A6G0U2L1_APHGL</name>
<organism evidence="2 3">
    <name type="scientific">Aphis glycines</name>
    <name type="common">Soybean aphid</name>
    <dbReference type="NCBI Taxonomy" id="307491"/>
    <lineage>
        <taxon>Eukaryota</taxon>
        <taxon>Metazoa</taxon>
        <taxon>Ecdysozoa</taxon>
        <taxon>Arthropoda</taxon>
        <taxon>Hexapoda</taxon>
        <taxon>Insecta</taxon>
        <taxon>Pterygota</taxon>
        <taxon>Neoptera</taxon>
        <taxon>Paraneoptera</taxon>
        <taxon>Hemiptera</taxon>
        <taxon>Sternorrhyncha</taxon>
        <taxon>Aphidomorpha</taxon>
        <taxon>Aphidoidea</taxon>
        <taxon>Aphididae</taxon>
        <taxon>Aphidini</taxon>
        <taxon>Aphis</taxon>
        <taxon>Aphis</taxon>
    </lineage>
</organism>
<dbReference type="AlphaFoldDB" id="A0A6G0U2L1"/>
<keyword evidence="3" id="KW-1185">Reference proteome</keyword>
<evidence type="ECO:0000313" key="2">
    <source>
        <dbReference type="EMBL" id="KAE9543314.1"/>
    </source>
</evidence>
<evidence type="ECO:0000313" key="3">
    <source>
        <dbReference type="Proteomes" id="UP000475862"/>
    </source>
</evidence>
<proteinExistence type="predicted"/>
<feature type="region of interest" description="Disordered" evidence="1">
    <location>
        <begin position="80"/>
        <end position="101"/>
    </location>
</feature>
<comment type="caution">
    <text evidence="2">The sequence shown here is derived from an EMBL/GenBank/DDBJ whole genome shotgun (WGS) entry which is preliminary data.</text>
</comment>
<dbReference type="Proteomes" id="UP000475862">
    <property type="component" value="Unassembled WGS sequence"/>
</dbReference>